<dbReference type="Gene3D" id="1.10.357.10">
    <property type="entry name" value="Tetracycline Repressor, domain 2"/>
    <property type="match status" value="1"/>
</dbReference>
<name>A0A6M4IHH8_9BACT</name>
<sequence length="251" mass="26867">MQGHDIQLPQFLTILPTTSMPASPKTSKKRRALAKPSTASAQDKRPRSTRALSQAETRERLLDAARAVLAAEGYAGASIDRIAAAAGYTKGAFYANFPTKEAVFIELFEQHKQREQAAFRAFLARDGDVASVLDAIGHDLQSARANADWPRLSVEIRRQAERSTALAAQIDALQVAQRTALAEVVAALFAKAGRELPATADALANLFVAVAHGLAMMRPTTSPRTPTPNANEGAMLMLVMRSVIAAAPPAR</sequence>
<dbReference type="InterPro" id="IPR001647">
    <property type="entry name" value="HTH_TetR"/>
</dbReference>
<accession>A0A6M4IHH8</accession>
<protein>
    <submittedName>
        <fullName evidence="5">TetR/AcrR family transcriptional regulator</fullName>
    </submittedName>
</protein>
<evidence type="ECO:0000256" key="3">
    <source>
        <dbReference type="SAM" id="MobiDB-lite"/>
    </source>
</evidence>
<dbReference type="AlphaFoldDB" id="A0A6M4IHH8"/>
<dbReference type="Proteomes" id="UP000500938">
    <property type="component" value="Chromosome"/>
</dbReference>
<dbReference type="SUPFAM" id="SSF46689">
    <property type="entry name" value="Homeodomain-like"/>
    <property type="match status" value="1"/>
</dbReference>
<evidence type="ECO:0000256" key="2">
    <source>
        <dbReference type="PROSITE-ProRule" id="PRU00335"/>
    </source>
</evidence>
<dbReference type="InterPro" id="IPR050109">
    <property type="entry name" value="HTH-type_TetR-like_transc_reg"/>
</dbReference>
<evidence type="ECO:0000259" key="4">
    <source>
        <dbReference type="PROSITE" id="PS50977"/>
    </source>
</evidence>
<dbReference type="PRINTS" id="PR00455">
    <property type="entry name" value="HTHTETR"/>
</dbReference>
<evidence type="ECO:0000256" key="1">
    <source>
        <dbReference type="ARBA" id="ARBA00023125"/>
    </source>
</evidence>
<dbReference type="PANTHER" id="PTHR30055:SF241">
    <property type="entry name" value="TRANSCRIPTIONAL REGULATORY PROTEIN"/>
    <property type="match status" value="1"/>
</dbReference>
<organism evidence="5 6">
    <name type="scientific">Gemmatimonas groenlandica</name>
    <dbReference type="NCBI Taxonomy" id="2732249"/>
    <lineage>
        <taxon>Bacteria</taxon>
        <taxon>Pseudomonadati</taxon>
        <taxon>Gemmatimonadota</taxon>
        <taxon>Gemmatimonadia</taxon>
        <taxon>Gemmatimonadales</taxon>
        <taxon>Gemmatimonadaceae</taxon>
        <taxon>Gemmatimonas</taxon>
    </lineage>
</organism>
<dbReference type="SUPFAM" id="SSF48498">
    <property type="entry name" value="Tetracyclin repressor-like, C-terminal domain"/>
    <property type="match status" value="1"/>
</dbReference>
<dbReference type="InterPro" id="IPR036271">
    <property type="entry name" value="Tet_transcr_reg_TetR-rel_C_sf"/>
</dbReference>
<dbReference type="EMBL" id="CP053085">
    <property type="protein sequence ID" value="QJR34263.1"/>
    <property type="molecule type" value="Genomic_DNA"/>
</dbReference>
<dbReference type="Pfam" id="PF00440">
    <property type="entry name" value="TetR_N"/>
    <property type="match status" value="1"/>
</dbReference>
<dbReference type="KEGG" id="ggr:HKW67_01385"/>
<gene>
    <name evidence="5" type="ORF">HKW67_01385</name>
</gene>
<dbReference type="PROSITE" id="PS50977">
    <property type="entry name" value="HTH_TETR_2"/>
    <property type="match status" value="1"/>
</dbReference>
<feature type="DNA-binding region" description="H-T-H motif" evidence="2">
    <location>
        <begin position="78"/>
        <end position="97"/>
    </location>
</feature>
<dbReference type="GO" id="GO:0000976">
    <property type="term" value="F:transcription cis-regulatory region binding"/>
    <property type="evidence" value="ECO:0007669"/>
    <property type="project" value="TreeGrafter"/>
</dbReference>
<evidence type="ECO:0000313" key="6">
    <source>
        <dbReference type="Proteomes" id="UP000500938"/>
    </source>
</evidence>
<feature type="region of interest" description="Disordered" evidence="3">
    <location>
        <begin position="17"/>
        <end position="54"/>
    </location>
</feature>
<feature type="domain" description="HTH tetR-type" evidence="4">
    <location>
        <begin position="55"/>
        <end position="115"/>
    </location>
</feature>
<proteinExistence type="predicted"/>
<dbReference type="InterPro" id="IPR009057">
    <property type="entry name" value="Homeodomain-like_sf"/>
</dbReference>
<keyword evidence="6" id="KW-1185">Reference proteome</keyword>
<keyword evidence="1 2" id="KW-0238">DNA-binding</keyword>
<reference evidence="5 6" key="1">
    <citation type="submission" date="2020-05" db="EMBL/GenBank/DDBJ databases">
        <title>Complete genome sequence of Gemmatimonas greenlandica TET16.</title>
        <authorList>
            <person name="Zeng Y."/>
        </authorList>
    </citation>
    <scope>NUCLEOTIDE SEQUENCE [LARGE SCALE GENOMIC DNA]</scope>
    <source>
        <strain evidence="5 6">TET16</strain>
    </source>
</reference>
<dbReference type="GO" id="GO:0003700">
    <property type="term" value="F:DNA-binding transcription factor activity"/>
    <property type="evidence" value="ECO:0007669"/>
    <property type="project" value="TreeGrafter"/>
</dbReference>
<evidence type="ECO:0000313" key="5">
    <source>
        <dbReference type="EMBL" id="QJR34263.1"/>
    </source>
</evidence>
<dbReference type="PANTHER" id="PTHR30055">
    <property type="entry name" value="HTH-TYPE TRANSCRIPTIONAL REGULATOR RUTR"/>
    <property type="match status" value="1"/>
</dbReference>